<organism evidence="1 2">
    <name type="scientific">Phytophthora nicotianae P1569</name>
    <dbReference type="NCBI Taxonomy" id="1317065"/>
    <lineage>
        <taxon>Eukaryota</taxon>
        <taxon>Sar</taxon>
        <taxon>Stramenopiles</taxon>
        <taxon>Oomycota</taxon>
        <taxon>Peronosporomycetes</taxon>
        <taxon>Peronosporales</taxon>
        <taxon>Peronosporaceae</taxon>
        <taxon>Phytophthora</taxon>
    </lineage>
</organism>
<dbReference type="Proteomes" id="UP000018721">
    <property type="component" value="Unassembled WGS sequence"/>
</dbReference>
<dbReference type="HOGENOM" id="CLU_2532425_0_0_1"/>
<gene>
    <name evidence="1" type="ORF">F443_23027</name>
</gene>
<evidence type="ECO:0000313" key="1">
    <source>
        <dbReference type="EMBL" id="ETI29856.1"/>
    </source>
</evidence>
<dbReference type="AlphaFoldDB" id="V9DTB1"/>
<keyword evidence="2" id="KW-1185">Reference proteome</keyword>
<protein>
    <submittedName>
        <fullName evidence="1">Uncharacterized protein</fullName>
    </submittedName>
</protein>
<sequence length="84" mass="9673">MSFQGESLRTQFTSPSNALLSVHWMSTPTPRTIMRIVLQLYRLQALPTNWTRKAKDHLVFTRATKVWCTPWLPTMGDRDGLIIG</sequence>
<reference evidence="1 2" key="1">
    <citation type="submission" date="2013-11" db="EMBL/GenBank/DDBJ databases">
        <title>The Genome Sequence of Phytophthora parasitica P1569.</title>
        <authorList>
            <consortium name="The Broad Institute Genomics Platform"/>
            <person name="Russ C."/>
            <person name="Tyler B."/>
            <person name="Panabieres F."/>
            <person name="Shan W."/>
            <person name="Tripathy S."/>
            <person name="Grunwald N."/>
            <person name="Machado M."/>
            <person name="Johnson C.S."/>
            <person name="Arredondo F."/>
            <person name="Hong C."/>
            <person name="Coffey M."/>
            <person name="Young S.K."/>
            <person name="Zeng Q."/>
            <person name="Gargeya S."/>
            <person name="Fitzgerald M."/>
            <person name="Abouelleil A."/>
            <person name="Alvarado L."/>
            <person name="Chapman S.B."/>
            <person name="Gainer-Dewar J."/>
            <person name="Goldberg J."/>
            <person name="Griggs A."/>
            <person name="Gujja S."/>
            <person name="Hansen M."/>
            <person name="Howarth C."/>
            <person name="Imamovic A."/>
            <person name="Ireland A."/>
            <person name="Larimer J."/>
            <person name="McCowan C."/>
            <person name="Murphy C."/>
            <person name="Pearson M."/>
            <person name="Poon T.W."/>
            <person name="Priest M."/>
            <person name="Roberts A."/>
            <person name="Saif S."/>
            <person name="Shea T."/>
            <person name="Sykes S."/>
            <person name="Wortman J."/>
            <person name="Nusbaum C."/>
            <person name="Birren B."/>
        </authorList>
    </citation>
    <scope>NUCLEOTIDE SEQUENCE [LARGE SCALE GENOMIC DNA]</scope>
    <source>
        <strain evidence="1 2">P1569</strain>
    </source>
</reference>
<dbReference type="EMBL" id="ANIZ01004777">
    <property type="protein sequence ID" value="ETI29856.1"/>
    <property type="molecule type" value="Genomic_DNA"/>
</dbReference>
<evidence type="ECO:0000313" key="2">
    <source>
        <dbReference type="Proteomes" id="UP000018721"/>
    </source>
</evidence>
<comment type="caution">
    <text evidence="1">The sequence shown here is derived from an EMBL/GenBank/DDBJ whole genome shotgun (WGS) entry which is preliminary data.</text>
</comment>
<name>V9DTB1_PHYNI</name>
<accession>V9DTB1</accession>
<proteinExistence type="predicted"/>